<sequence length="588" mass="66534">MRFTNFIFYIIVKLSTRYKRYFAKEKVRRVNPYEKKHLNLFIPQWQSGGQEMSTYEGGLEIINHYLPDCELSTVDVSTQPISQQKNNILGYDDIMNQLRQAKEQISQHQPKTIFTIGGGCDSDMASISYLNQLTQGDMTLLYFDSHGDLHTPESSDSKYFYGMPLRTLQGQGDEKMVHTLFSSLDPSQVMLLGARDLDEAEKQYIKDAPITALTVADMERSTEKVLSMVREKNHRYIYVHIDLDVLDPGEFPYVPVPAANGLKIRNFLEILKRLNQEFHLIGLGLLEYNVSGGKEDEVIKEIVRLGCGMDTKKRNHLNLLYPQWQGGGANKATYEGALDLKKDYLDMEQFVEIPVDLQEDLSIENNIWGYHTIYKQLHTVKAMLDTEEPHTLFTVGGGDDVEVLPLSYMNYTSQGDLAVLFFDAHGDLNTPESSPSKNFHGMPLRTLLGDTHETILDLMYSTLTPAQVVMVGTRDCDPVEEQYIAENQLRVITAPTANRQPEAVLSALKEKGKKKLYIHIDIDVIDPLEFPYQPVPAAGGLHTETLSKLLKLCSEEFEVVGLCMLGYTALGQKKIAILEEIIQLGMSI</sequence>
<organism evidence="5 6">
    <name type="scientific">Aminipila butyrica</name>
    <dbReference type="NCBI Taxonomy" id="433296"/>
    <lineage>
        <taxon>Bacteria</taxon>
        <taxon>Bacillati</taxon>
        <taxon>Bacillota</taxon>
        <taxon>Clostridia</taxon>
        <taxon>Peptostreptococcales</taxon>
        <taxon>Anaerovoracaceae</taxon>
        <taxon>Aminipila</taxon>
    </lineage>
</organism>
<keyword evidence="3" id="KW-0464">Manganese</keyword>
<evidence type="ECO:0000256" key="4">
    <source>
        <dbReference type="PROSITE-ProRule" id="PRU00742"/>
    </source>
</evidence>
<evidence type="ECO:0000256" key="2">
    <source>
        <dbReference type="ARBA" id="ARBA00022801"/>
    </source>
</evidence>
<keyword evidence="2" id="KW-0378">Hydrolase</keyword>
<gene>
    <name evidence="5" type="ORF">Ami103574_08440</name>
</gene>
<dbReference type="SUPFAM" id="SSF52768">
    <property type="entry name" value="Arginase/deacetylase"/>
    <property type="match status" value="2"/>
</dbReference>
<evidence type="ECO:0000256" key="3">
    <source>
        <dbReference type="ARBA" id="ARBA00023211"/>
    </source>
</evidence>
<dbReference type="InterPro" id="IPR023696">
    <property type="entry name" value="Ureohydrolase_dom_sf"/>
</dbReference>
<dbReference type="EMBL" id="CP048649">
    <property type="protein sequence ID" value="QIB69350.1"/>
    <property type="molecule type" value="Genomic_DNA"/>
</dbReference>
<dbReference type="PANTHER" id="PTHR43782">
    <property type="entry name" value="ARGINASE"/>
    <property type="match status" value="1"/>
</dbReference>
<dbReference type="Proteomes" id="UP000466848">
    <property type="component" value="Chromosome"/>
</dbReference>
<dbReference type="CDD" id="cd09999">
    <property type="entry name" value="Arginase-like_1"/>
    <property type="match status" value="2"/>
</dbReference>
<evidence type="ECO:0000256" key="1">
    <source>
        <dbReference type="ARBA" id="ARBA00022723"/>
    </source>
</evidence>
<dbReference type="PANTHER" id="PTHR43782:SF3">
    <property type="entry name" value="ARGINASE"/>
    <property type="match status" value="1"/>
</dbReference>
<proteinExistence type="inferred from homology"/>
<keyword evidence="1" id="KW-0479">Metal-binding</keyword>
<comment type="similarity">
    <text evidence="4">Belongs to the arginase family.</text>
</comment>
<keyword evidence="6" id="KW-1185">Reference proteome</keyword>
<name>A0A858BWS1_9FIRM</name>
<dbReference type="PRINTS" id="PR00116">
    <property type="entry name" value="ARGINASE"/>
</dbReference>
<dbReference type="AlphaFoldDB" id="A0A858BWS1"/>
<dbReference type="PROSITE" id="PS51409">
    <property type="entry name" value="ARGINASE_2"/>
    <property type="match status" value="2"/>
</dbReference>
<dbReference type="InterPro" id="IPR006035">
    <property type="entry name" value="Ureohydrolase"/>
</dbReference>
<evidence type="ECO:0000313" key="6">
    <source>
        <dbReference type="Proteomes" id="UP000466848"/>
    </source>
</evidence>
<dbReference type="GO" id="GO:0030145">
    <property type="term" value="F:manganese ion binding"/>
    <property type="evidence" value="ECO:0007669"/>
    <property type="project" value="TreeGrafter"/>
</dbReference>
<dbReference type="Gene3D" id="3.40.800.10">
    <property type="entry name" value="Ureohydrolase domain"/>
    <property type="match status" value="2"/>
</dbReference>
<dbReference type="GO" id="GO:0004053">
    <property type="term" value="F:arginase activity"/>
    <property type="evidence" value="ECO:0007669"/>
    <property type="project" value="TreeGrafter"/>
</dbReference>
<reference evidence="5 6" key="1">
    <citation type="submission" date="2020-02" db="EMBL/GenBank/DDBJ databases">
        <authorList>
            <person name="Kim Y.B."/>
            <person name="Roh S.W."/>
        </authorList>
    </citation>
    <scope>NUCLEOTIDE SEQUENCE [LARGE SCALE GENOMIC DNA]</scope>
    <source>
        <strain evidence="5 6">DSM 103574</strain>
    </source>
</reference>
<accession>A0A858BWS1</accession>
<evidence type="ECO:0000313" key="5">
    <source>
        <dbReference type="EMBL" id="QIB69350.1"/>
    </source>
</evidence>
<protein>
    <submittedName>
        <fullName evidence="5">Arginase family protein</fullName>
    </submittedName>
</protein>
<dbReference type="Pfam" id="PF00491">
    <property type="entry name" value="Arginase"/>
    <property type="match status" value="2"/>
</dbReference>
<dbReference type="KEGG" id="abut:Ami103574_08440"/>
<dbReference type="GO" id="GO:0005829">
    <property type="term" value="C:cytosol"/>
    <property type="evidence" value="ECO:0007669"/>
    <property type="project" value="TreeGrafter"/>
</dbReference>